<keyword evidence="2" id="KW-1185">Reference proteome</keyword>
<sequence length="67" mass="7842">MFKSNLKYYRELNKLTQKQLALEVNVSKEYISQIERGIKNPGFFTAQKIAKILGITIDELFFKNKSN</sequence>
<protein>
    <submittedName>
        <fullName evidence="1">Phage regulatory protein</fullName>
    </submittedName>
</protein>
<reference evidence="1 2" key="1">
    <citation type="journal article" date="2015" name="Genome Announc.">
        <title>Complete Genome Sequence of the Clostridium difficile Type Strain DSM 1296T.</title>
        <authorList>
            <person name="Riedel T."/>
            <person name="Bunk B."/>
            <person name="Wittmann J."/>
            <person name="Thurmer A."/>
            <person name="Sproer C."/>
            <person name="Gronow S."/>
            <person name="Liesegang H."/>
            <person name="Daniel R."/>
            <person name="Overmann J."/>
        </authorList>
    </citation>
    <scope>NUCLEOTIDE SEQUENCE [LARGE SCALE GENOMIC DNA]</scope>
    <source>
        <strain evidence="2">ATCC 9689 / DSM 1296 / BCRC 10642 / JCM 1296 / NCIMB 10666 / NCTC 11209 / 90556-M6S</strain>
    </source>
</reference>
<evidence type="ECO:0000313" key="1">
    <source>
        <dbReference type="EMBL" id="AKP41223.1"/>
    </source>
</evidence>
<name>A0AC59FV17_CLODI</name>
<dbReference type="EMBL" id="CP011968">
    <property type="protein sequence ID" value="AKP41223.1"/>
    <property type="molecule type" value="Genomic_DNA"/>
</dbReference>
<gene>
    <name evidence="1" type="ORF">CDIF1296T_00325</name>
</gene>
<dbReference type="Proteomes" id="UP001510562">
    <property type="component" value="Chromosome"/>
</dbReference>
<organism evidence="1 2">
    <name type="scientific">Clostridioides difficile ATCC 9689 = DSM 1296</name>
    <dbReference type="NCBI Taxonomy" id="1121308"/>
    <lineage>
        <taxon>Bacteria</taxon>
        <taxon>Bacillati</taxon>
        <taxon>Bacillota</taxon>
        <taxon>Clostridia</taxon>
        <taxon>Peptostreptococcales</taxon>
        <taxon>Peptostreptococcaceae</taxon>
        <taxon>Clostridioides</taxon>
    </lineage>
</organism>
<accession>A0AC59FV17</accession>
<proteinExistence type="predicted"/>
<evidence type="ECO:0000313" key="2">
    <source>
        <dbReference type="Proteomes" id="UP001510562"/>
    </source>
</evidence>